<organism evidence="1 2">
    <name type="scientific">Cytobacillus firmus</name>
    <name type="common">Bacillus firmus</name>
    <dbReference type="NCBI Taxonomy" id="1399"/>
    <lineage>
        <taxon>Bacteria</taxon>
        <taxon>Bacillati</taxon>
        <taxon>Bacillota</taxon>
        <taxon>Bacilli</taxon>
        <taxon>Bacillales</taxon>
        <taxon>Bacillaceae</taxon>
        <taxon>Cytobacillus</taxon>
    </lineage>
</organism>
<reference evidence="1" key="1">
    <citation type="submission" date="2022-10" db="EMBL/GenBank/DDBJ databases">
        <title>Mechanism of multi-heavy metal repair in Cytobacillus Firmus M7.</title>
        <authorList>
            <person name="Li X."/>
            <person name="Yu C."/>
        </authorList>
    </citation>
    <scope>NUCLEOTIDE SEQUENCE</scope>
    <source>
        <strain evidence="1">M7</strain>
    </source>
</reference>
<sequence>MRNNSCSCNEVDCPHCNPCEPFGPINPNVPCTCSASFKIKTKTQVSIFPVGNKSGILTVIGSICPNCNNDTSNFFISFTDLDLSEGDQSFRVSPVSIEPSGCSQSDNRITLGINFAGIYKPTVGNPQLVIGQMNLSHSLTGGQVSVDIALWDYSFNLFLGAAANVPPTSVTITQCS</sequence>
<dbReference type="RefSeq" id="WP_163145001.1">
    <property type="nucleotide sequence ID" value="NZ_CP107027.1"/>
</dbReference>
<dbReference type="EMBL" id="CP107027">
    <property type="protein sequence ID" value="UYG97440.1"/>
    <property type="molecule type" value="Genomic_DNA"/>
</dbReference>
<protein>
    <submittedName>
        <fullName evidence="1">Uncharacterized protein</fullName>
    </submittedName>
</protein>
<dbReference type="AlphaFoldDB" id="A0AA46PTH0"/>
<dbReference type="Proteomes" id="UP001163104">
    <property type="component" value="Chromosome"/>
</dbReference>
<gene>
    <name evidence="1" type="ORF">OD459_10655</name>
</gene>
<accession>A0AA46PTH0</accession>
<proteinExistence type="predicted"/>
<name>A0AA46PTH0_CYTFI</name>
<evidence type="ECO:0000313" key="2">
    <source>
        <dbReference type="Proteomes" id="UP001163104"/>
    </source>
</evidence>
<evidence type="ECO:0000313" key="1">
    <source>
        <dbReference type="EMBL" id="UYG97440.1"/>
    </source>
</evidence>